<keyword evidence="2" id="KW-1185">Reference proteome</keyword>
<evidence type="ECO:0000313" key="1">
    <source>
        <dbReference type="EMBL" id="MEP0816890.1"/>
    </source>
</evidence>
<evidence type="ECO:0000313" key="2">
    <source>
        <dbReference type="Proteomes" id="UP001464891"/>
    </source>
</evidence>
<evidence type="ECO:0008006" key="3">
    <source>
        <dbReference type="Google" id="ProtNLM"/>
    </source>
</evidence>
<name>A0ABV0J6X6_9CYAN</name>
<dbReference type="RefSeq" id="WP_190439116.1">
    <property type="nucleotide sequence ID" value="NZ_JAMPKM010000003.1"/>
</dbReference>
<comment type="caution">
    <text evidence="1">The sequence shown here is derived from an EMBL/GenBank/DDBJ whole genome shotgun (WGS) entry which is preliminary data.</text>
</comment>
<dbReference type="EMBL" id="JAMPKM010000003">
    <property type="protein sequence ID" value="MEP0816890.1"/>
    <property type="molecule type" value="Genomic_DNA"/>
</dbReference>
<proteinExistence type="predicted"/>
<dbReference type="Proteomes" id="UP001464891">
    <property type="component" value="Unassembled WGS sequence"/>
</dbReference>
<sequence length="193" mass="21583">MSGYSLAKEIITRAFPQERLVPQLEGEWCGDFSLPVEVACYYAELGPDDVTIDAYGNPFFLPSLADLWEFQAGYRFHPKTMERFEGWSDDWFVVGYQGGDPFIFSRSSSRILYALHGRGAWDANELFRSLEAMVTTFAIIGDVVVGAGDDLTDEESYLQSRYVKEAEERVADVLGSKGEAETVLSSLGWASRS</sequence>
<protein>
    <recommendedName>
        <fullName evidence="3">SMI1/KNR4 family protein</fullName>
    </recommendedName>
</protein>
<organism evidence="1 2">
    <name type="scientific">Trichocoleus desertorum GB2-A4</name>
    <dbReference type="NCBI Taxonomy" id="2933944"/>
    <lineage>
        <taxon>Bacteria</taxon>
        <taxon>Bacillati</taxon>
        <taxon>Cyanobacteriota</taxon>
        <taxon>Cyanophyceae</taxon>
        <taxon>Leptolyngbyales</taxon>
        <taxon>Trichocoleusaceae</taxon>
        <taxon>Trichocoleus</taxon>
    </lineage>
</organism>
<accession>A0ABV0J6X6</accession>
<gene>
    <name evidence="1" type="ORF">NC998_07250</name>
</gene>
<reference evidence="1 2" key="1">
    <citation type="submission" date="2022-04" db="EMBL/GenBank/DDBJ databases">
        <title>Positive selection, recombination, and allopatry shape intraspecific diversity of widespread and dominant cyanobacteria.</title>
        <authorList>
            <person name="Wei J."/>
            <person name="Shu W."/>
            <person name="Hu C."/>
        </authorList>
    </citation>
    <scope>NUCLEOTIDE SEQUENCE [LARGE SCALE GENOMIC DNA]</scope>
    <source>
        <strain evidence="1 2">GB2-A4</strain>
    </source>
</reference>